<evidence type="ECO:0000259" key="5">
    <source>
        <dbReference type="SMART" id="SM00717"/>
    </source>
</evidence>
<dbReference type="Gene3D" id="1.10.10.60">
    <property type="entry name" value="Homeodomain-like"/>
    <property type="match status" value="1"/>
</dbReference>
<dbReference type="Proteomes" id="UP000070412">
    <property type="component" value="Unassembled WGS sequence"/>
</dbReference>
<organism evidence="6">
    <name type="scientific">Sarcoptes scabiei</name>
    <name type="common">Itch mite</name>
    <name type="synonym">Acarus scabiei</name>
    <dbReference type="NCBI Taxonomy" id="52283"/>
    <lineage>
        <taxon>Eukaryota</taxon>
        <taxon>Metazoa</taxon>
        <taxon>Ecdysozoa</taxon>
        <taxon>Arthropoda</taxon>
        <taxon>Chelicerata</taxon>
        <taxon>Arachnida</taxon>
        <taxon>Acari</taxon>
        <taxon>Acariformes</taxon>
        <taxon>Sarcoptiformes</taxon>
        <taxon>Astigmata</taxon>
        <taxon>Psoroptidia</taxon>
        <taxon>Sarcoptoidea</taxon>
        <taxon>Sarcoptidae</taxon>
        <taxon>Sarcoptinae</taxon>
        <taxon>Sarcoptes</taxon>
    </lineage>
</organism>
<evidence type="ECO:0000313" key="7">
    <source>
        <dbReference type="EnsemblMetazoa" id="KAF7490442.1"/>
    </source>
</evidence>
<feature type="domain" description="Myb-like" evidence="5">
    <location>
        <begin position="374"/>
        <end position="431"/>
    </location>
</feature>
<dbReference type="EnsemblMetazoa" id="SSS_4635s_mrna">
    <property type="protein sequence ID" value="KAF7490442.1"/>
    <property type="gene ID" value="SSS_4635"/>
</dbReference>
<dbReference type="GO" id="GO:0005634">
    <property type="term" value="C:nucleus"/>
    <property type="evidence" value="ECO:0007669"/>
    <property type="project" value="UniProtKB-SubCell"/>
</dbReference>
<accession>A0A834R4X2</accession>
<dbReference type="PANTHER" id="PTHR46380:SF2">
    <property type="entry name" value="CYCLIN-D-BINDING MYB-LIKE TRANSCRIPTION FACTOR 1"/>
    <property type="match status" value="1"/>
</dbReference>
<evidence type="ECO:0000256" key="2">
    <source>
        <dbReference type="ARBA" id="ARBA00023125"/>
    </source>
</evidence>
<proteinExistence type="predicted"/>
<evidence type="ECO:0000313" key="6">
    <source>
        <dbReference type="EMBL" id="KAF7490442.1"/>
    </source>
</evidence>
<dbReference type="AlphaFoldDB" id="A0A834R4X2"/>
<sequence>MSKVNTKKDQTLSFSPAMSDAPPPPYSSLFPCFGPIPSMNTLPMANPFYGHQNNPHPPAPQLPQHPTIMAPQVMAPIGQTIYPSLPSQHFIPSPHPYVYQTYVPTAFGPMIAPFQYQATNAPLIIPPEYFDSRNIQRFDELVRQPQQPMPVSPFGMIPQSNVGLIYTPSNSAGIETGENLEDRSEELPSIQNDFHLDADLISEEPLHLLMPKLMRLNSKDLNSLQDKNLLVKKGRFSASENSILSRNWKRYLEDYHIPNPKLLLGHFQYGRHNESATNLKKYYQNFAKKTKLWLRLAKDLPDRTIYQIYCRARVVLSGLKSAKDFRKKDRERILDLYLKHGDQYSSFCEYYGYCPKSAREVVRNSIKANGEQLNQGEWKHKEIMKLKKIVTKLIKELGLKSYDRIPWSLVAKKLKRSDVMCRQKFFSKAILKMMSTQNSDWNDSLDIAKFIALLKYLNYSDQYMIDWDFIKEKFSSEFFNLILRKWRELRVRVPHYHRLTLPEIVNYLYQRRVMRKFGSDQEKMKEIESFVRAKL</sequence>
<name>A0A834R4X2_SARSC</name>
<dbReference type="GO" id="GO:0000981">
    <property type="term" value="F:DNA-binding transcription factor activity, RNA polymerase II-specific"/>
    <property type="evidence" value="ECO:0007669"/>
    <property type="project" value="TreeGrafter"/>
</dbReference>
<feature type="domain" description="Myb-like" evidence="5">
    <location>
        <begin position="232"/>
        <end position="318"/>
    </location>
</feature>
<evidence type="ECO:0000256" key="1">
    <source>
        <dbReference type="ARBA" id="ARBA00004123"/>
    </source>
</evidence>
<comment type="subcellular location">
    <subcellularLocation>
        <location evidence="1">Nucleus</location>
    </subcellularLocation>
</comment>
<reference evidence="8" key="1">
    <citation type="journal article" date="2020" name="PLoS Negl. Trop. Dis.">
        <title>High-quality nuclear genome for Sarcoptes scabiei-A critical resource for a neglected parasite.</title>
        <authorList>
            <person name="Korhonen P.K."/>
            <person name="Gasser R.B."/>
            <person name="Ma G."/>
            <person name="Wang T."/>
            <person name="Stroehlein A.J."/>
            <person name="Young N.D."/>
            <person name="Ang C.S."/>
            <person name="Fernando D.D."/>
            <person name="Lu H.C."/>
            <person name="Taylor S."/>
            <person name="Reynolds S.L."/>
            <person name="Mofiz E."/>
            <person name="Najaraj S.H."/>
            <person name="Gowda H."/>
            <person name="Madugundu A."/>
            <person name="Renuse S."/>
            <person name="Holt D."/>
            <person name="Pandey A."/>
            <person name="Papenfuss A.T."/>
            <person name="Fischer K."/>
        </authorList>
    </citation>
    <scope>NUCLEOTIDE SEQUENCE [LARGE SCALE GENOMIC DNA]</scope>
</reference>
<dbReference type="GO" id="GO:0000978">
    <property type="term" value="F:RNA polymerase II cis-regulatory region sequence-specific DNA binding"/>
    <property type="evidence" value="ECO:0007669"/>
    <property type="project" value="TreeGrafter"/>
</dbReference>
<gene>
    <name evidence="6" type="ORF">SSS_4635</name>
</gene>
<dbReference type="InterPro" id="IPR001005">
    <property type="entry name" value="SANT/Myb"/>
</dbReference>
<dbReference type="PANTHER" id="PTHR46380">
    <property type="entry name" value="CYCLIN-D-BINDING MYB-LIKE TRANSCRIPTION FACTOR 1"/>
    <property type="match status" value="1"/>
</dbReference>
<feature type="region of interest" description="Disordered" evidence="4">
    <location>
        <begin position="1"/>
        <end position="22"/>
    </location>
</feature>
<evidence type="ECO:0000256" key="3">
    <source>
        <dbReference type="ARBA" id="ARBA00023242"/>
    </source>
</evidence>
<reference evidence="7" key="3">
    <citation type="submission" date="2022-06" db="UniProtKB">
        <authorList>
            <consortium name="EnsemblMetazoa"/>
        </authorList>
    </citation>
    <scope>IDENTIFICATION</scope>
</reference>
<evidence type="ECO:0000256" key="4">
    <source>
        <dbReference type="SAM" id="MobiDB-lite"/>
    </source>
</evidence>
<dbReference type="EMBL" id="WVUK01000062">
    <property type="protein sequence ID" value="KAF7490442.1"/>
    <property type="molecule type" value="Genomic_DNA"/>
</dbReference>
<reference evidence="6" key="2">
    <citation type="submission" date="2020-01" db="EMBL/GenBank/DDBJ databases">
        <authorList>
            <person name="Korhonen P.K.K."/>
            <person name="Guangxu M.G."/>
            <person name="Wang T.W."/>
            <person name="Stroehlein A.J.S."/>
            <person name="Young N.D."/>
            <person name="Ang C.-S.A."/>
            <person name="Fernando D.W.F."/>
            <person name="Lu H.L."/>
            <person name="Taylor S.T."/>
            <person name="Ehtesham M.E.M."/>
            <person name="Najaraj S.H.N."/>
            <person name="Harsha G.H.G."/>
            <person name="Madugundu A.M."/>
            <person name="Renuse S.R."/>
            <person name="Holt D.H."/>
            <person name="Pandey A.P."/>
            <person name="Papenfuss A.P."/>
            <person name="Gasser R.B.G."/>
            <person name="Fischer K.F."/>
        </authorList>
    </citation>
    <scope>NUCLEOTIDE SEQUENCE</scope>
    <source>
        <strain evidence="6">SSS_KF_BRIS2020</strain>
    </source>
</reference>
<keyword evidence="3" id="KW-0539">Nucleus</keyword>
<dbReference type="SMART" id="SM00717">
    <property type="entry name" value="SANT"/>
    <property type="match status" value="2"/>
</dbReference>
<dbReference type="OrthoDB" id="5812619at2759"/>
<dbReference type="InterPro" id="IPR051651">
    <property type="entry name" value="DMTF1_DNA-bind_reg"/>
</dbReference>
<keyword evidence="2" id="KW-0238">DNA-binding</keyword>
<dbReference type="CDD" id="cd00167">
    <property type="entry name" value="SANT"/>
    <property type="match status" value="1"/>
</dbReference>
<evidence type="ECO:0000313" key="8">
    <source>
        <dbReference type="Proteomes" id="UP000070412"/>
    </source>
</evidence>
<protein>
    <submittedName>
        <fullName evidence="6">Cyclin-D-binding Myb-like transcription factor 1</fullName>
    </submittedName>
</protein>
<feature type="compositionally biased region" description="Basic and acidic residues" evidence="4">
    <location>
        <begin position="1"/>
        <end position="10"/>
    </location>
</feature>
<keyword evidence="8" id="KW-1185">Reference proteome</keyword>